<name>A0AAD4EZQ0_9PEZI</name>
<gene>
    <name evidence="1" type="ORF">NEMBOFW57_000067</name>
</gene>
<dbReference type="EMBL" id="JAHCVI010000001">
    <property type="protein sequence ID" value="KAG7290075.1"/>
    <property type="molecule type" value="Genomic_DNA"/>
</dbReference>
<keyword evidence="2" id="KW-1185">Reference proteome</keyword>
<protein>
    <submittedName>
        <fullName evidence="1">Uncharacterized protein</fullName>
    </submittedName>
</protein>
<proteinExistence type="predicted"/>
<comment type="caution">
    <text evidence="1">The sequence shown here is derived from an EMBL/GenBank/DDBJ whole genome shotgun (WGS) entry which is preliminary data.</text>
</comment>
<evidence type="ECO:0000313" key="1">
    <source>
        <dbReference type="EMBL" id="KAG7290075.1"/>
    </source>
</evidence>
<reference evidence="1" key="1">
    <citation type="submission" date="2023-02" db="EMBL/GenBank/DDBJ databases">
        <authorList>
            <person name="Palmer J.M."/>
        </authorList>
    </citation>
    <scope>NUCLEOTIDE SEQUENCE</scope>
    <source>
        <strain evidence="1">FW57</strain>
    </source>
</reference>
<accession>A0AAD4EZQ0</accession>
<dbReference type="AlphaFoldDB" id="A0AAD4EZQ0"/>
<dbReference type="Proteomes" id="UP001197093">
    <property type="component" value="Unassembled WGS sequence"/>
</dbReference>
<evidence type="ECO:0000313" key="2">
    <source>
        <dbReference type="Proteomes" id="UP001197093"/>
    </source>
</evidence>
<sequence length="68" mass="8347">MCLWEKVTYSCCGYSKRQKMQYSCDSYRRHVYGPCKYSDRYDRNRVVSVLVDDDCPECQELYQYVNYR</sequence>
<organism evidence="1 2">
    <name type="scientific">Staphylotrichum longicolle</name>
    <dbReference type="NCBI Taxonomy" id="669026"/>
    <lineage>
        <taxon>Eukaryota</taxon>
        <taxon>Fungi</taxon>
        <taxon>Dikarya</taxon>
        <taxon>Ascomycota</taxon>
        <taxon>Pezizomycotina</taxon>
        <taxon>Sordariomycetes</taxon>
        <taxon>Sordariomycetidae</taxon>
        <taxon>Sordariales</taxon>
        <taxon>Chaetomiaceae</taxon>
        <taxon>Staphylotrichum</taxon>
    </lineage>
</organism>